<evidence type="ECO:0000256" key="7">
    <source>
        <dbReference type="ARBA" id="ARBA00023180"/>
    </source>
</evidence>
<accession>A0A9N9RXR7</accession>
<evidence type="ECO:0000256" key="3">
    <source>
        <dbReference type="ARBA" id="ARBA00022692"/>
    </source>
</evidence>
<keyword evidence="6" id="KW-0675">Receptor</keyword>
<dbReference type="PANTHER" id="PTHR42643">
    <property type="entry name" value="IONOTROPIC RECEPTOR 20A-RELATED"/>
    <property type="match status" value="1"/>
</dbReference>
<evidence type="ECO:0000256" key="1">
    <source>
        <dbReference type="ARBA" id="ARBA00004651"/>
    </source>
</evidence>
<dbReference type="Gene3D" id="1.10.287.70">
    <property type="match status" value="1"/>
</dbReference>
<feature type="transmembrane region" description="Helical" evidence="8">
    <location>
        <begin position="357"/>
        <end position="376"/>
    </location>
</feature>
<keyword evidence="7" id="KW-0325">Glycoprotein</keyword>
<feature type="transmembrane region" description="Helical" evidence="8">
    <location>
        <begin position="542"/>
        <end position="563"/>
    </location>
</feature>
<dbReference type="PANTHER" id="PTHR42643:SF30">
    <property type="entry name" value="IONOTROPIC RECEPTOR 40A-RELATED"/>
    <property type="match status" value="1"/>
</dbReference>
<evidence type="ECO:0000313" key="11">
    <source>
        <dbReference type="Proteomes" id="UP001153620"/>
    </source>
</evidence>
<evidence type="ECO:0000256" key="5">
    <source>
        <dbReference type="ARBA" id="ARBA00023136"/>
    </source>
</evidence>
<reference evidence="10" key="2">
    <citation type="submission" date="2022-10" db="EMBL/GenBank/DDBJ databases">
        <authorList>
            <consortium name="ENA_rothamsted_submissions"/>
            <consortium name="culmorum"/>
            <person name="King R."/>
        </authorList>
    </citation>
    <scope>NUCLEOTIDE SEQUENCE</scope>
</reference>
<evidence type="ECO:0000256" key="6">
    <source>
        <dbReference type="ARBA" id="ARBA00023170"/>
    </source>
</evidence>
<keyword evidence="2" id="KW-1003">Cell membrane</keyword>
<dbReference type="Proteomes" id="UP001153620">
    <property type="component" value="Chromosome 2"/>
</dbReference>
<evidence type="ECO:0000256" key="2">
    <source>
        <dbReference type="ARBA" id="ARBA00022475"/>
    </source>
</evidence>
<dbReference type="GO" id="GO:0005886">
    <property type="term" value="C:plasma membrane"/>
    <property type="evidence" value="ECO:0007669"/>
    <property type="project" value="UniProtKB-SubCell"/>
</dbReference>
<organism evidence="10 11">
    <name type="scientific">Chironomus riparius</name>
    <dbReference type="NCBI Taxonomy" id="315576"/>
    <lineage>
        <taxon>Eukaryota</taxon>
        <taxon>Metazoa</taxon>
        <taxon>Ecdysozoa</taxon>
        <taxon>Arthropoda</taxon>
        <taxon>Hexapoda</taxon>
        <taxon>Insecta</taxon>
        <taxon>Pterygota</taxon>
        <taxon>Neoptera</taxon>
        <taxon>Endopterygota</taxon>
        <taxon>Diptera</taxon>
        <taxon>Nematocera</taxon>
        <taxon>Chironomoidea</taxon>
        <taxon>Chironomidae</taxon>
        <taxon>Chironominae</taxon>
        <taxon>Chironomus</taxon>
    </lineage>
</organism>
<dbReference type="Pfam" id="PF24061">
    <property type="entry name" value="LBD_receptor"/>
    <property type="match status" value="1"/>
</dbReference>
<dbReference type="SUPFAM" id="SSF53850">
    <property type="entry name" value="Periplasmic binding protein-like II"/>
    <property type="match status" value="1"/>
</dbReference>
<dbReference type="InterPro" id="IPR056198">
    <property type="entry name" value="LBD_receptor"/>
</dbReference>
<sequence>MRIEVVRTYSLKGYNFISISDPQNREIHETSRFEMIHAAFEAESVRICYNDFSFVNQNRNSAILIDNIKVFRETENRINAKVFKSMGLHIVILLDGNFDDVHEIFENFWIKSIFNIIALMNNNGTLLLSFEPFADPQNCGDTSPKVINRFLNGKFVDKLNLKKTFDNMNRCPITVTTFVDPVAIMKESFANGSFILRGHEVQMIKTISKMLNFTLNLKFREGLQQWGIVYENGTCTKAFKVLNDKKTDILLGNLYLKESRCYYFDNSATYLNYPVFLVLSPQEKLSSFEKLLSPLQTSVWLMVLLTIGCGIVVIMAITLKFKFLRQFVYGEGVHYPVTNLFTAFIGLPQPIMPKMNFSRFILMMFMMLSLVLRSIYQGSLYKFLQSDGRQKEPKTIAELIEKDYTFITSESSLDMIKKYNSKMYTRTKPVEDNAENDLDAFAGTAQRTASFASKLEVLQYSMNHSNFPYKICKEHFVTINVAMFFNKNFFLKRAIDEALQKILVHGFMKHWMKEFDRTDKWNYKDKNPTVLTVEHLSGAFQLLLIGNVCGLVVILVEIMVYRLKLVHSF</sequence>
<name>A0A9N9RXR7_9DIPT</name>
<dbReference type="InterPro" id="IPR052192">
    <property type="entry name" value="Insect_Ionotropic_Sensory_Rcpt"/>
</dbReference>
<feature type="transmembrane region" description="Helical" evidence="8">
    <location>
        <begin position="333"/>
        <end position="351"/>
    </location>
</feature>
<dbReference type="AlphaFoldDB" id="A0A9N9RXR7"/>
<keyword evidence="3 8" id="KW-0812">Transmembrane</keyword>
<evidence type="ECO:0000256" key="8">
    <source>
        <dbReference type="SAM" id="Phobius"/>
    </source>
</evidence>
<keyword evidence="11" id="KW-1185">Reference proteome</keyword>
<feature type="domain" description="Putative ionotropic receptor ligand binding" evidence="9">
    <location>
        <begin position="58"/>
        <end position="158"/>
    </location>
</feature>
<feature type="transmembrane region" description="Helical" evidence="8">
    <location>
        <begin position="299"/>
        <end position="321"/>
    </location>
</feature>
<dbReference type="OrthoDB" id="7776976at2759"/>
<evidence type="ECO:0000256" key="4">
    <source>
        <dbReference type="ARBA" id="ARBA00022989"/>
    </source>
</evidence>
<comment type="subcellular location">
    <subcellularLocation>
        <location evidence="1">Cell membrane</location>
        <topology evidence="1">Multi-pass membrane protein</topology>
    </subcellularLocation>
</comment>
<protein>
    <recommendedName>
        <fullName evidence="9">Putative ionotropic receptor ligand binding domain-containing protein</fullName>
    </recommendedName>
</protein>
<dbReference type="Gene3D" id="3.40.190.10">
    <property type="entry name" value="Periplasmic binding protein-like II"/>
    <property type="match status" value="1"/>
</dbReference>
<evidence type="ECO:0000259" key="9">
    <source>
        <dbReference type="Pfam" id="PF24061"/>
    </source>
</evidence>
<gene>
    <name evidence="10" type="ORF">CHIRRI_LOCUS8249</name>
</gene>
<proteinExistence type="predicted"/>
<evidence type="ECO:0000313" key="10">
    <source>
        <dbReference type="EMBL" id="CAG9805377.1"/>
    </source>
</evidence>
<keyword evidence="4 8" id="KW-1133">Transmembrane helix</keyword>
<dbReference type="EMBL" id="OU895878">
    <property type="protein sequence ID" value="CAG9805377.1"/>
    <property type="molecule type" value="Genomic_DNA"/>
</dbReference>
<keyword evidence="5 8" id="KW-0472">Membrane</keyword>
<reference evidence="10" key="1">
    <citation type="submission" date="2022-01" db="EMBL/GenBank/DDBJ databases">
        <authorList>
            <person name="King R."/>
        </authorList>
    </citation>
    <scope>NUCLEOTIDE SEQUENCE</scope>
</reference>